<evidence type="ECO:0000256" key="8">
    <source>
        <dbReference type="SAM" id="MobiDB-lite"/>
    </source>
</evidence>
<name>A0A5C3NCA3_9AGAM</name>
<dbReference type="SMART" id="SM00317">
    <property type="entry name" value="SET"/>
    <property type="match status" value="1"/>
</dbReference>
<dbReference type="OrthoDB" id="2154253at2759"/>
<dbReference type="InterPro" id="IPR023392">
    <property type="entry name" value="Tom20_dom_sf"/>
</dbReference>
<feature type="compositionally biased region" description="Low complexity" evidence="8">
    <location>
        <begin position="178"/>
        <end position="188"/>
    </location>
</feature>
<gene>
    <name evidence="11" type="ORF">OE88DRAFT_1622620</name>
</gene>
<keyword evidence="7 9" id="KW-0472">Membrane</keyword>
<dbReference type="CDD" id="cd20071">
    <property type="entry name" value="SET_SMYD"/>
    <property type="match status" value="1"/>
</dbReference>
<evidence type="ECO:0000313" key="11">
    <source>
        <dbReference type="EMBL" id="TFK55459.1"/>
    </source>
</evidence>
<feature type="region of interest" description="Disordered" evidence="8">
    <location>
        <begin position="569"/>
        <end position="598"/>
    </location>
</feature>
<feature type="region of interest" description="Disordered" evidence="8">
    <location>
        <begin position="153"/>
        <end position="207"/>
    </location>
</feature>
<keyword evidence="6" id="KW-0496">Mitochondrion</keyword>
<dbReference type="Gene3D" id="6.10.140.2220">
    <property type="match status" value="1"/>
</dbReference>
<feature type="compositionally biased region" description="Basic and acidic residues" evidence="8">
    <location>
        <begin position="456"/>
        <end position="473"/>
    </location>
</feature>
<accession>A0A5C3NCA3</accession>
<dbReference type="PRINTS" id="PR00351">
    <property type="entry name" value="OM20RECEPTOR"/>
</dbReference>
<keyword evidence="3 9" id="KW-0812">Transmembrane</keyword>
<feature type="compositionally biased region" description="Low complexity" evidence="8">
    <location>
        <begin position="153"/>
        <end position="167"/>
    </location>
</feature>
<feature type="compositionally biased region" description="Basic and acidic residues" evidence="8">
    <location>
        <begin position="580"/>
        <end position="598"/>
    </location>
</feature>
<evidence type="ECO:0000256" key="5">
    <source>
        <dbReference type="ARBA" id="ARBA00022989"/>
    </source>
</evidence>
<dbReference type="InterPro" id="IPR002056">
    <property type="entry name" value="MAS20"/>
</dbReference>
<dbReference type="Gene3D" id="1.10.220.160">
    <property type="match status" value="1"/>
</dbReference>
<dbReference type="Pfam" id="PF00856">
    <property type="entry name" value="SET"/>
    <property type="match status" value="1"/>
</dbReference>
<sequence>MTRTSTVFTVAGVTLISGLLVYAVYFDYRRRNDASFRKQLRKEKKKIDKHVSQTKADASVSIDPDELRAALEKVRSEDMPASSAEREQFFMSQVGMGEQLCTQGPVFHLPAALCFYRALRVYPSPVELIVIYQKTVPEPVFKIVMDLMNMDVSEPSSSSGSANQAGNSEEEEEPSPVSPVRSSPPSETSSHEWDRVTDPGSQTTELHSGRCVGYYNTFPPKSMNVKVDQAEAADGKKKILVAAKDIKAGDVIYKEQPIVTVLDLDLEGTGRYCTQCFRQIEEDTAVFAEDDRLSAVYCSKDCQARSKSQSENILFGIEPLLPPEIAPDLTNLDERKAAQQAFVDYLKRRGKAVPLLVSRFLARQVASETMKMVPGVAGSTPVSSNSIEDGEYSLMDHIERLRYLVTNVPEEEVTLVSGVLKTALPGIEAFVSQDRQTVLSGKMAYNAIGVCFGNGRNDKPDTGERPEDRERTRTPFGTSKQIGSGFYAVSAYINHSCDPSARPSFSDGTAELSLIANRDIKEGEEITMAYVDVSQHPDESPVDARRRRRIELARGWRFACTCTKCLAEGAQGGAADTDVPDQKDESKVEEVVQRVEGR</sequence>
<dbReference type="SUPFAM" id="SSF47157">
    <property type="entry name" value="Mitochondrial import receptor subunit Tom20"/>
    <property type="match status" value="1"/>
</dbReference>
<evidence type="ECO:0000313" key="12">
    <source>
        <dbReference type="Proteomes" id="UP000305948"/>
    </source>
</evidence>
<feature type="transmembrane region" description="Helical" evidence="9">
    <location>
        <begin position="6"/>
        <end position="28"/>
    </location>
</feature>
<dbReference type="SUPFAM" id="SSF82199">
    <property type="entry name" value="SET domain"/>
    <property type="match status" value="1"/>
</dbReference>
<keyword evidence="5 9" id="KW-1133">Transmembrane helix</keyword>
<dbReference type="STRING" id="5364.A0A5C3NCA3"/>
<dbReference type="Gene3D" id="2.170.270.10">
    <property type="entry name" value="SET domain"/>
    <property type="match status" value="1"/>
</dbReference>
<evidence type="ECO:0000256" key="4">
    <source>
        <dbReference type="ARBA" id="ARBA00022787"/>
    </source>
</evidence>
<dbReference type="GO" id="GO:0005742">
    <property type="term" value="C:mitochondrial outer membrane translocase complex"/>
    <property type="evidence" value="ECO:0007669"/>
    <property type="project" value="InterPro"/>
</dbReference>
<dbReference type="GO" id="GO:0005634">
    <property type="term" value="C:nucleus"/>
    <property type="evidence" value="ECO:0007669"/>
    <property type="project" value="TreeGrafter"/>
</dbReference>
<comment type="similarity">
    <text evidence="2">Belongs to the Tom20 family.</text>
</comment>
<evidence type="ECO:0000256" key="9">
    <source>
        <dbReference type="SAM" id="Phobius"/>
    </source>
</evidence>
<dbReference type="InterPro" id="IPR001214">
    <property type="entry name" value="SET_dom"/>
</dbReference>
<dbReference type="InterPro" id="IPR046341">
    <property type="entry name" value="SET_dom_sf"/>
</dbReference>
<evidence type="ECO:0000259" key="10">
    <source>
        <dbReference type="PROSITE" id="PS50280"/>
    </source>
</evidence>
<dbReference type="InterPro" id="IPR050869">
    <property type="entry name" value="H3K4_H4K5_MeTrfase"/>
</dbReference>
<proteinExistence type="inferred from homology"/>
<dbReference type="EMBL" id="ML213504">
    <property type="protein sequence ID" value="TFK55459.1"/>
    <property type="molecule type" value="Genomic_DNA"/>
</dbReference>
<dbReference type="PROSITE" id="PS50280">
    <property type="entry name" value="SET"/>
    <property type="match status" value="1"/>
</dbReference>
<dbReference type="Proteomes" id="UP000305948">
    <property type="component" value="Unassembled WGS sequence"/>
</dbReference>
<evidence type="ECO:0000256" key="6">
    <source>
        <dbReference type="ARBA" id="ARBA00023128"/>
    </source>
</evidence>
<reference evidence="11 12" key="1">
    <citation type="journal article" date="2019" name="Nat. Ecol. Evol.">
        <title>Megaphylogeny resolves global patterns of mushroom evolution.</title>
        <authorList>
            <person name="Varga T."/>
            <person name="Krizsan K."/>
            <person name="Foldi C."/>
            <person name="Dima B."/>
            <person name="Sanchez-Garcia M."/>
            <person name="Sanchez-Ramirez S."/>
            <person name="Szollosi G.J."/>
            <person name="Szarkandi J.G."/>
            <person name="Papp V."/>
            <person name="Albert L."/>
            <person name="Andreopoulos W."/>
            <person name="Angelini C."/>
            <person name="Antonin V."/>
            <person name="Barry K.W."/>
            <person name="Bougher N.L."/>
            <person name="Buchanan P."/>
            <person name="Buyck B."/>
            <person name="Bense V."/>
            <person name="Catcheside P."/>
            <person name="Chovatia M."/>
            <person name="Cooper J."/>
            <person name="Damon W."/>
            <person name="Desjardin D."/>
            <person name="Finy P."/>
            <person name="Geml J."/>
            <person name="Haridas S."/>
            <person name="Hughes K."/>
            <person name="Justo A."/>
            <person name="Karasinski D."/>
            <person name="Kautmanova I."/>
            <person name="Kiss B."/>
            <person name="Kocsube S."/>
            <person name="Kotiranta H."/>
            <person name="LaButti K.M."/>
            <person name="Lechner B.E."/>
            <person name="Liimatainen K."/>
            <person name="Lipzen A."/>
            <person name="Lukacs Z."/>
            <person name="Mihaltcheva S."/>
            <person name="Morgado L.N."/>
            <person name="Niskanen T."/>
            <person name="Noordeloos M.E."/>
            <person name="Ohm R.A."/>
            <person name="Ortiz-Santana B."/>
            <person name="Ovrebo C."/>
            <person name="Racz N."/>
            <person name="Riley R."/>
            <person name="Savchenko A."/>
            <person name="Shiryaev A."/>
            <person name="Soop K."/>
            <person name="Spirin V."/>
            <person name="Szebenyi C."/>
            <person name="Tomsovsky M."/>
            <person name="Tulloss R.E."/>
            <person name="Uehling J."/>
            <person name="Grigoriev I.V."/>
            <person name="Vagvolgyi C."/>
            <person name="Papp T."/>
            <person name="Martin F.M."/>
            <person name="Miettinen O."/>
            <person name="Hibbett D.S."/>
            <person name="Nagy L.G."/>
        </authorList>
    </citation>
    <scope>NUCLEOTIDE SEQUENCE [LARGE SCALE GENOMIC DNA]</scope>
    <source>
        <strain evidence="11 12">OMC1185</strain>
    </source>
</reference>
<evidence type="ECO:0000256" key="7">
    <source>
        <dbReference type="ARBA" id="ARBA00023136"/>
    </source>
</evidence>
<keyword evidence="4" id="KW-1000">Mitochondrion outer membrane</keyword>
<evidence type="ECO:0000256" key="2">
    <source>
        <dbReference type="ARBA" id="ARBA00005792"/>
    </source>
</evidence>
<protein>
    <submittedName>
        <fullName evidence="11">MAS20-domain-containing protein</fullName>
    </submittedName>
</protein>
<dbReference type="AlphaFoldDB" id="A0A5C3NCA3"/>
<dbReference type="GO" id="GO:0006605">
    <property type="term" value="P:protein targeting"/>
    <property type="evidence" value="ECO:0007669"/>
    <property type="project" value="InterPro"/>
</dbReference>
<dbReference type="PANTHER" id="PTHR12197">
    <property type="entry name" value="HISTONE-LYSINE N-METHYLTRANSFERASE SMYD"/>
    <property type="match status" value="1"/>
</dbReference>
<dbReference type="Gene3D" id="1.20.960.10">
    <property type="entry name" value="Mitochondrial outer membrane translocase complex, subunit Tom20 domain"/>
    <property type="match status" value="1"/>
</dbReference>
<dbReference type="PANTHER" id="PTHR12197:SF251">
    <property type="entry name" value="EG:BACR7C10.4 PROTEIN"/>
    <property type="match status" value="1"/>
</dbReference>
<feature type="domain" description="SET" evidence="10">
    <location>
        <begin position="221"/>
        <end position="531"/>
    </location>
</feature>
<comment type="subcellular location">
    <subcellularLocation>
        <location evidence="1">Mitochondrion outer membrane</location>
        <topology evidence="1">Single-pass membrane protein</topology>
    </subcellularLocation>
</comment>
<dbReference type="GO" id="GO:0006886">
    <property type="term" value="P:intracellular protein transport"/>
    <property type="evidence" value="ECO:0007669"/>
    <property type="project" value="InterPro"/>
</dbReference>
<keyword evidence="12" id="KW-1185">Reference proteome</keyword>
<evidence type="ECO:0000256" key="1">
    <source>
        <dbReference type="ARBA" id="ARBA00004572"/>
    </source>
</evidence>
<evidence type="ECO:0000256" key="3">
    <source>
        <dbReference type="ARBA" id="ARBA00022692"/>
    </source>
</evidence>
<organism evidence="11 12">
    <name type="scientific">Heliocybe sulcata</name>
    <dbReference type="NCBI Taxonomy" id="5364"/>
    <lineage>
        <taxon>Eukaryota</taxon>
        <taxon>Fungi</taxon>
        <taxon>Dikarya</taxon>
        <taxon>Basidiomycota</taxon>
        <taxon>Agaricomycotina</taxon>
        <taxon>Agaricomycetes</taxon>
        <taxon>Gloeophyllales</taxon>
        <taxon>Gloeophyllaceae</taxon>
        <taxon>Heliocybe</taxon>
    </lineage>
</organism>
<dbReference type="Pfam" id="PF02064">
    <property type="entry name" value="MAS20"/>
    <property type="match status" value="1"/>
</dbReference>
<feature type="region of interest" description="Disordered" evidence="8">
    <location>
        <begin position="455"/>
        <end position="477"/>
    </location>
</feature>